<accession>A0ABR2IJT6</accession>
<dbReference type="Proteomes" id="UP001470230">
    <property type="component" value="Unassembled WGS sequence"/>
</dbReference>
<evidence type="ECO:0000313" key="1">
    <source>
        <dbReference type="EMBL" id="KAK8863913.1"/>
    </source>
</evidence>
<comment type="caution">
    <text evidence="1">The sequence shown here is derived from an EMBL/GenBank/DDBJ whole genome shotgun (WGS) entry which is preliminary data.</text>
</comment>
<dbReference type="EMBL" id="JAPFFF010000017">
    <property type="protein sequence ID" value="KAK8863913.1"/>
    <property type="molecule type" value="Genomic_DNA"/>
</dbReference>
<organism evidence="1 2">
    <name type="scientific">Tritrichomonas musculus</name>
    <dbReference type="NCBI Taxonomy" id="1915356"/>
    <lineage>
        <taxon>Eukaryota</taxon>
        <taxon>Metamonada</taxon>
        <taxon>Parabasalia</taxon>
        <taxon>Tritrichomonadida</taxon>
        <taxon>Tritrichomonadidae</taxon>
        <taxon>Tritrichomonas</taxon>
    </lineage>
</organism>
<gene>
    <name evidence="1" type="ORF">M9Y10_011606</name>
</gene>
<sequence>MEDTFQMFLSKKHSIQQEDLDIATKCFEAMSGNIIFGPFFLEKCQSNEYIEYYNSILCFKAWIYNFWGSLNMDQKSQIIQSLIQLISCNKNLSLPILDIFTIVIQNDSETLNFFHEYIPILLPNIDLNEEMNLESFVFFLSKLFELSKDHFSFYYLIFKQNFYPMFTDSSILKTNENIPFKTYNYLIKCFSSLFFKVNADVNDLIPPIEFSKIIISNFDDSRLVSRCSKFFKTCYQKLKNLEIMNSIFNDILFLHINNINRFIQKGDDYVVFNLLRTIHIIGVVPECFEIFKNAAYLTQDNIIDFYNNPFVFYSIVYSSSAFENSPRGFALCALDTLFTKNTDLIQNLARLEINELSTRIFGYLSTTNIKRNQLFISIRQEFINSVLQLESNDPIFMASKIYLISKTTHLFDDFYLNNLFLAYFESSNDVIRLLLCSIANKMHSFSQEIPNLLLCFLPSCQKHSAFKALNRIALYQPEIIVNHAKPIIILNKFSIEKELAELIEDDEYEIDSGKICDNLKLLRIFTNQFLLLIQLDDTITFINQLISYDFYDEDIYCEISNFIINIFCECSKNEVNALIFEKIMECMISNLYNSHNQNDFIDNYGKIFLFAISNNRQMFLNLKISSLLVNICLGVLGVNLTGDSKPKHPPPILISCDIISFVVQTDQYFDCQLLIQYSDAFLSRENENPLYFLGYSNVLSSIIVKEHKINQINPTIFLLGIEKNYYVRTYDKHLTAAALICFNDETLLNAAKVLYQQEIDQNNMSEKEYEIYINSLNLPISIAESSVEYSFPAPIQELNLFDGDTKRK</sequence>
<name>A0ABR2IJT6_9EUKA</name>
<reference evidence="1 2" key="1">
    <citation type="submission" date="2024-04" db="EMBL/GenBank/DDBJ databases">
        <title>Tritrichomonas musculus Genome.</title>
        <authorList>
            <person name="Alves-Ferreira E."/>
            <person name="Grigg M."/>
            <person name="Lorenzi H."/>
            <person name="Galac M."/>
        </authorList>
    </citation>
    <scope>NUCLEOTIDE SEQUENCE [LARGE SCALE GENOMIC DNA]</scope>
    <source>
        <strain evidence="1 2">EAF2021</strain>
    </source>
</reference>
<evidence type="ECO:0000313" key="2">
    <source>
        <dbReference type="Proteomes" id="UP001470230"/>
    </source>
</evidence>
<keyword evidence="2" id="KW-1185">Reference proteome</keyword>
<proteinExistence type="predicted"/>
<protein>
    <submittedName>
        <fullName evidence="1">Uncharacterized protein</fullName>
    </submittedName>
</protein>